<sequence>MWLTPDEVSLKSALKLWVTEKTNDYFLLQRRRGHGDTGGKITGMLVGALDTVLDSNARMAPFRILLKVPGSQVSWVIASGATAEEVQKHWRWLDQNLLPYMAVFENKQDAASFAQGKVKGLIAEEVLGGQAALEDDPVRFREVLARFTQHFALPPQEKLVAQYTCCCWKGHVPRQGVLYLSANHLAFYSFLLGKEVKLLIPWVEITGLERVSLGLLTDVIRVRTRHRQRDFSMFLDVDEVMTVMGQLADVALRRLLDAGGLELNPTLQQPTSLTKRELIEMLALSRTQKLPQPGEDTQVLELLVQRDKEFQALMQTAVEQGRVHQEMQALEKEAERRDGDIQLLQKQLKEAEHILATAVYQAKEKLKSIDKARKGSISSEEIIKYAHRISASNAVCAPLNWVPGDPRRPYPTDLEMRSGILGHMSNLPTNGVNGHLPGDALAAGRLPDVLTPQYPWQSADVSMGMLPPHHGNDFGLEPPGHNKENEDDVEAMSTDSSSSSSDSD</sequence>
<dbReference type="Ensembl" id="ENSEEET00000065355.1">
    <property type="protein sequence ID" value="ENSEEEP00000062782.1"/>
    <property type="gene ID" value="ENSEEEG00000006574.2"/>
</dbReference>
<evidence type="ECO:0000256" key="1">
    <source>
        <dbReference type="ARBA" id="ARBA00004123"/>
    </source>
</evidence>
<evidence type="ECO:0000256" key="9">
    <source>
        <dbReference type="RuleBase" id="RU364141"/>
    </source>
</evidence>
<evidence type="ECO:0000256" key="3">
    <source>
        <dbReference type="ARBA" id="ARBA00020629"/>
    </source>
</evidence>
<proteinExistence type="inferred from homology"/>
<dbReference type="Pfam" id="PF10018">
    <property type="entry name" value="Med4"/>
    <property type="match status" value="1"/>
</dbReference>
<reference evidence="12" key="2">
    <citation type="submission" date="2025-05" db="UniProtKB">
        <authorList>
            <consortium name="Ensembl"/>
        </authorList>
    </citation>
    <scope>IDENTIFICATION</scope>
</reference>
<dbReference type="GO" id="GO:0016592">
    <property type="term" value="C:mediator complex"/>
    <property type="evidence" value="ECO:0007669"/>
    <property type="project" value="InterPro"/>
</dbReference>
<dbReference type="GO" id="GO:0006357">
    <property type="term" value="P:regulation of transcription by RNA polymerase II"/>
    <property type="evidence" value="ECO:0007669"/>
    <property type="project" value="InterPro"/>
</dbReference>
<keyword evidence="9" id="KW-0010">Activator</keyword>
<gene>
    <name evidence="12" type="primary">TBC1D8</name>
    <name evidence="9" type="synonym">MED4</name>
</gene>
<dbReference type="InterPro" id="IPR011993">
    <property type="entry name" value="PH-like_dom_sf"/>
</dbReference>
<evidence type="ECO:0000259" key="11">
    <source>
        <dbReference type="SMART" id="SM00568"/>
    </source>
</evidence>
<dbReference type="Proteomes" id="UP000314983">
    <property type="component" value="Chromosome 25"/>
</dbReference>
<dbReference type="GeneTree" id="ENSGT00940000158977"/>
<dbReference type="InterPro" id="IPR019258">
    <property type="entry name" value="Mediator_Med4"/>
</dbReference>
<dbReference type="GO" id="GO:0070847">
    <property type="term" value="C:core mediator complex"/>
    <property type="evidence" value="ECO:0007669"/>
    <property type="project" value="TreeGrafter"/>
</dbReference>
<dbReference type="Ensembl" id="ENSEEET00000060714.1">
    <property type="protein sequence ID" value="ENSEEEP00000060092.1"/>
    <property type="gene ID" value="ENSEEEG00000006574.2"/>
</dbReference>
<evidence type="ECO:0000256" key="4">
    <source>
        <dbReference type="ARBA" id="ARBA00023015"/>
    </source>
</evidence>
<evidence type="ECO:0000256" key="2">
    <source>
        <dbReference type="ARBA" id="ARBA00009626"/>
    </source>
</evidence>
<comment type="subcellular location">
    <subcellularLocation>
        <location evidence="1 9">Nucleus</location>
    </subcellularLocation>
</comment>
<keyword evidence="4 9" id="KW-0805">Transcription regulation</keyword>
<dbReference type="FunFam" id="2.30.29.30:FF:000013">
    <property type="entry name" value="Putative TBC1 domain family member 8B"/>
    <property type="match status" value="1"/>
</dbReference>
<dbReference type="AlphaFoldDB" id="A0AAY5EUF2"/>
<organism evidence="12 13">
    <name type="scientific">Electrophorus electricus</name>
    <name type="common">Electric eel</name>
    <name type="synonym">Gymnotus electricus</name>
    <dbReference type="NCBI Taxonomy" id="8005"/>
    <lineage>
        <taxon>Eukaryota</taxon>
        <taxon>Metazoa</taxon>
        <taxon>Chordata</taxon>
        <taxon>Craniata</taxon>
        <taxon>Vertebrata</taxon>
        <taxon>Euteleostomi</taxon>
        <taxon>Actinopterygii</taxon>
        <taxon>Neopterygii</taxon>
        <taxon>Teleostei</taxon>
        <taxon>Ostariophysi</taxon>
        <taxon>Gymnotiformes</taxon>
        <taxon>Gymnotoidei</taxon>
        <taxon>Gymnotidae</taxon>
        <taxon>Electrophorus</taxon>
    </lineage>
</organism>
<keyword evidence="6 9" id="KW-0539">Nucleus</keyword>
<evidence type="ECO:0000256" key="8">
    <source>
        <dbReference type="ARBA" id="ARBA00031257"/>
    </source>
</evidence>
<accession>A0AAY5EUF2</accession>
<reference evidence="12 13" key="1">
    <citation type="submission" date="2020-05" db="EMBL/GenBank/DDBJ databases">
        <title>Electrophorus electricus (electric eel) genome, fEleEle1, primary haplotype.</title>
        <authorList>
            <person name="Myers G."/>
            <person name="Meyer A."/>
            <person name="Fedrigo O."/>
            <person name="Formenti G."/>
            <person name="Rhie A."/>
            <person name="Tracey A."/>
            <person name="Sims Y."/>
            <person name="Jarvis E.D."/>
        </authorList>
    </citation>
    <scope>NUCLEOTIDE SEQUENCE [LARGE SCALE GENOMIC DNA]</scope>
</reference>
<dbReference type="PANTHER" id="PTHR13208:SF2">
    <property type="entry name" value="MEDIATOR OF RNA POLYMERASE II TRANSCRIPTION SUBUNIT 4"/>
    <property type="match status" value="1"/>
</dbReference>
<protein>
    <recommendedName>
        <fullName evidence="3 9">Mediator of RNA polymerase II transcription subunit 4</fullName>
    </recommendedName>
    <alternativeName>
        <fullName evidence="8 9">Mediator complex subunit 4</fullName>
    </alternativeName>
</protein>
<evidence type="ECO:0000313" key="13">
    <source>
        <dbReference type="Proteomes" id="UP000314983"/>
    </source>
</evidence>
<comment type="function">
    <text evidence="7 9">Component of the Mediator complex, a coactivator involved in the regulated transcription of nearly all RNA polymerase II-dependent genes. Mediator functions as a bridge to convey information from gene-specific regulatory proteins to the basal RNA polymerase II transcription machinery. Mediator is recruited to promoters by direct interactions with regulatory proteins and serves as a scaffold for the assembly of a functional preinitiation complex with RNA polymerase II and the general transcription factors.</text>
</comment>
<dbReference type="SMART" id="SM00568">
    <property type="entry name" value="GRAM"/>
    <property type="match status" value="1"/>
</dbReference>
<comment type="similarity">
    <text evidence="2 9">Belongs to the Mediator complex subunit 4 family.</text>
</comment>
<dbReference type="PANTHER" id="PTHR13208">
    <property type="entry name" value="MEDIATOR OF RNA POLYMERASE II TRANSCRIPTION SUBUNIT 4"/>
    <property type="match status" value="1"/>
</dbReference>
<evidence type="ECO:0000256" key="10">
    <source>
        <dbReference type="SAM" id="MobiDB-lite"/>
    </source>
</evidence>
<evidence type="ECO:0000256" key="6">
    <source>
        <dbReference type="ARBA" id="ARBA00023242"/>
    </source>
</evidence>
<feature type="compositionally biased region" description="Low complexity" evidence="10">
    <location>
        <begin position="493"/>
        <end position="504"/>
    </location>
</feature>
<feature type="domain" description="GRAM" evidence="11">
    <location>
        <begin position="145"/>
        <end position="212"/>
    </location>
</feature>
<dbReference type="Gene3D" id="2.30.29.30">
    <property type="entry name" value="Pleckstrin-homology domain (PH domain)/Phosphotyrosine-binding domain (PTB)"/>
    <property type="match status" value="1"/>
</dbReference>
<feature type="region of interest" description="Disordered" evidence="10">
    <location>
        <begin position="461"/>
        <end position="504"/>
    </location>
</feature>
<dbReference type="Pfam" id="PF02893">
    <property type="entry name" value="GRAM"/>
    <property type="match status" value="1"/>
</dbReference>
<evidence type="ECO:0000313" key="12">
    <source>
        <dbReference type="Ensembl" id="ENSEEEP00000060092.1"/>
    </source>
</evidence>
<dbReference type="Ensembl" id="ENSEEET00000059126.1">
    <property type="protein sequence ID" value="ENSEEEP00000063430.1"/>
    <property type="gene ID" value="ENSEEEG00000006574.2"/>
</dbReference>
<keyword evidence="5 9" id="KW-0804">Transcription</keyword>
<name>A0AAY5EUF2_ELEEL</name>
<comment type="subunit">
    <text evidence="9">Component of the Mediator complex.</text>
</comment>
<evidence type="ECO:0000256" key="5">
    <source>
        <dbReference type="ARBA" id="ARBA00023163"/>
    </source>
</evidence>
<keyword evidence="13" id="KW-1185">Reference proteome</keyword>
<dbReference type="GO" id="GO:0003712">
    <property type="term" value="F:transcription coregulator activity"/>
    <property type="evidence" value="ECO:0007669"/>
    <property type="project" value="InterPro"/>
</dbReference>
<evidence type="ECO:0000256" key="7">
    <source>
        <dbReference type="ARBA" id="ARBA00025687"/>
    </source>
</evidence>
<dbReference type="InterPro" id="IPR004182">
    <property type="entry name" value="GRAM"/>
</dbReference>